<protein>
    <recommendedName>
        <fullName evidence="4">FAD/NAD(P)-binding domain-containing protein</fullName>
    </recommendedName>
</protein>
<accession>A0A9P9DJM6</accession>
<dbReference type="GO" id="GO:0050660">
    <property type="term" value="F:flavin adenine dinucleotide binding"/>
    <property type="evidence" value="ECO:0007669"/>
    <property type="project" value="TreeGrafter"/>
</dbReference>
<evidence type="ECO:0000313" key="3">
    <source>
        <dbReference type="Proteomes" id="UP000717696"/>
    </source>
</evidence>
<dbReference type="InterPro" id="IPR050982">
    <property type="entry name" value="Auxin_biosynth/cation_transpt"/>
</dbReference>
<dbReference type="InterPro" id="IPR036188">
    <property type="entry name" value="FAD/NAD-bd_sf"/>
</dbReference>
<dbReference type="SUPFAM" id="SSF51905">
    <property type="entry name" value="FAD/NAD(P)-binding domain"/>
    <property type="match status" value="1"/>
</dbReference>
<dbReference type="EMBL" id="JAGMUU010000028">
    <property type="protein sequence ID" value="KAH7120411.1"/>
    <property type="molecule type" value="Genomic_DNA"/>
</dbReference>
<dbReference type="Proteomes" id="UP000717696">
    <property type="component" value="Unassembled WGS sequence"/>
</dbReference>
<evidence type="ECO:0000313" key="2">
    <source>
        <dbReference type="EMBL" id="KAH7120411.1"/>
    </source>
</evidence>
<proteinExistence type="predicted"/>
<name>A0A9P9DJM6_9HYPO</name>
<keyword evidence="3" id="KW-1185">Reference proteome</keyword>
<dbReference type="Gene3D" id="3.50.50.60">
    <property type="entry name" value="FAD/NAD(P)-binding domain"/>
    <property type="match status" value="1"/>
</dbReference>
<organism evidence="2 3">
    <name type="scientific">Dactylonectria estremocensis</name>
    <dbReference type="NCBI Taxonomy" id="1079267"/>
    <lineage>
        <taxon>Eukaryota</taxon>
        <taxon>Fungi</taxon>
        <taxon>Dikarya</taxon>
        <taxon>Ascomycota</taxon>
        <taxon>Pezizomycotina</taxon>
        <taxon>Sordariomycetes</taxon>
        <taxon>Hypocreomycetidae</taxon>
        <taxon>Hypocreales</taxon>
        <taxon>Nectriaceae</taxon>
        <taxon>Dactylonectria</taxon>
    </lineage>
</organism>
<comment type="caution">
    <text evidence="2">The sequence shown here is derived from an EMBL/GenBank/DDBJ whole genome shotgun (WGS) entry which is preliminary data.</text>
</comment>
<sequence length="629" mass="69793">MTINDQHRLPSHMQPVPGSVNIPIAKFPMTVGPAESGIPELAERVIDQFNEGLANCDSASLSSLFAADGFWRDHLVLSWAFRTVNGRQGVRNYLHRSFTAEKGPILKSIALDTTSPDRLPQSGFLDGQEVPCLIFSFTLDSTVGSGKGVARLIQVSPGTWSIFTLYTVLQQLHGHKENIFERRPQGVQHGGVPGRTNWAERRKAEEEYEDGSNPDVLILGAGQAGLTIAARLKALGLNPLMIDRCQRVGDAWRKRYHQLVLHDPIWFDHLPYLKFPPQWPIFTPKDKLAGFFEAYVDLLELNVWTGAEIAASKWNPKTKSWTVTVRRQVEAGVEETKTLHPRHIIQATGHSGKMNMPDIKGLELFQGDLICHSSEFRGAKEKTQGKRAVVVGCCNSAHDICQDFLENGYHVTMVQRSTTCVITTKSTTDGLKPLYEEGGPEVDDADLLFHSLPASVLKAAQVGVTARQNQWDADILRGLKKAGFKVDKGPDNAGLFIKYMQRGGGYYIDVGASQLIADGKIKLKQGQELEQILPRGLKFADGSELEADEIVFATGYGNMRTQTRQIFGDEVADSVGDVWGYNAEGETRTIWQRTGHPGFWFHGGNLALCRYYSKLLALQIKALEEGIWN</sequence>
<dbReference type="OrthoDB" id="74360at2759"/>
<dbReference type="SUPFAM" id="SSF54427">
    <property type="entry name" value="NTF2-like"/>
    <property type="match status" value="1"/>
</dbReference>
<reference evidence="2" key="1">
    <citation type="journal article" date="2021" name="Nat. Commun.">
        <title>Genetic determinants of endophytism in the Arabidopsis root mycobiome.</title>
        <authorList>
            <person name="Mesny F."/>
            <person name="Miyauchi S."/>
            <person name="Thiergart T."/>
            <person name="Pickel B."/>
            <person name="Atanasova L."/>
            <person name="Karlsson M."/>
            <person name="Huettel B."/>
            <person name="Barry K.W."/>
            <person name="Haridas S."/>
            <person name="Chen C."/>
            <person name="Bauer D."/>
            <person name="Andreopoulos W."/>
            <person name="Pangilinan J."/>
            <person name="LaButti K."/>
            <person name="Riley R."/>
            <person name="Lipzen A."/>
            <person name="Clum A."/>
            <person name="Drula E."/>
            <person name="Henrissat B."/>
            <person name="Kohler A."/>
            <person name="Grigoriev I.V."/>
            <person name="Martin F.M."/>
            <person name="Hacquard S."/>
        </authorList>
    </citation>
    <scope>NUCLEOTIDE SEQUENCE</scope>
    <source>
        <strain evidence="2">MPI-CAGE-AT-0021</strain>
    </source>
</reference>
<evidence type="ECO:0000256" key="1">
    <source>
        <dbReference type="ARBA" id="ARBA00023002"/>
    </source>
</evidence>
<keyword evidence="1" id="KW-0560">Oxidoreductase</keyword>
<dbReference type="AlphaFoldDB" id="A0A9P9DJM6"/>
<gene>
    <name evidence="2" type="ORF">B0J13DRAFT_567911</name>
</gene>
<dbReference type="Pfam" id="PF13738">
    <property type="entry name" value="Pyr_redox_3"/>
    <property type="match status" value="1"/>
</dbReference>
<dbReference type="GO" id="GO:0004497">
    <property type="term" value="F:monooxygenase activity"/>
    <property type="evidence" value="ECO:0007669"/>
    <property type="project" value="TreeGrafter"/>
</dbReference>
<evidence type="ECO:0008006" key="4">
    <source>
        <dbReference type="Google" id="ProtNLM"/>
    </source>
</evidence>
<dbReference type="PANTHER" id="PTHR43539:SF68">
    <property type="entry name" value="FLAVIN-BINDING MONOOXYGENASE-LIKE PROTEIN (AFU_ORTHOLOGUE AFUA_4G09220)"/>
    <property type="match status" value="1"/>
</dbReference>
<dbReference type="InterPro" id="IPR032710">
    <property type="entry name" value="NTF2-like_dom_sf"/>
</dbReference>
<dbReference type="PANTHER" id="PTHR43539">
    <property type="entry name" value="FLAVIN-BINDING MONOOXYGENASE-LIKE PROTEIN (AFU_ORTHOLOGUE AFUA_4G09220)"/>
    <property type="match status" value="1"/>
</dbReference>